<proteinExistence type="predicted"/>
<evidence type="ECO:0000313" key="3">
    <source>
        <dbReference type="Proteomes" id="UP000230282"/>
    </source>
</evidence>
<keyword evidence="3" id="KW-1185">Reference proteome</keyword>
<reference evidence="2 3" key="1">
    <citation type="submission" date="2017-11" db="EMBL/GenBank/DDBJ databases">
        <title>Reclassification of Bisgaard taxon 5 as Caviibacterium pharyngocola gen. nov., sp. nov.</title>
        <authorList>
            <person name="Christensen H."/>
        </authorList>
    </citation>
    <scope>NUCLEOTIDE SEQUENCE [LARGE SCALE GENOMIC DNA]</scope>
    <source>
        <strain evidence="2 3">7_3</strain>
    </source>
</reference>
<dbReference type="RefSeq" id="WP_100297254.1">
    <property type="nucleotide sequence ID" value="NZ_PHGZ01000020.1"/>
</dbReference>
<feature type="transmembrane region" description="Helical" evidence="1">
    <location>
        <begin position="21"/>
        <end position="37"/>
    </location>
</feature>
<comment type="caution">
    <text evidence="2">The sequence shown here is derived from an EMBL/GenBank/DDBJ whole genome shotgun (WGS) entry which is preliminary data.</text>
</comment>
<organism evidence="2 3">
    <name type="scientific">Caviibacterium pharyngocola</name>
    <dbReference type="NCBI Taxonomy" id="28159"/>
    <lineage>
        <taxon>Bacteria</taxon>
        <taxon>Pseudomonadati</taxon>
        <taxon>Pseudomonadota</taxon>
        <taxon>Gammaproteobacteria</taxon>
        <taxon>Pasteurellales</taxon>
        <taxon>Pasteurellaceae</taxon>
        <taxon>Caviibacterium</taxon>
    </lineage>
</organism>
<keyword evidence="1" id="KW-0812">Transmembrane</keyword>
<dbReference type="EMBL" id="PHGZ01000020">
    <property type="protein sequence ID" value="PJG82543.1"/>
    <property type="molecule type" value="Genomic_DNA"/>
</dbReference>
<feature type="transmembrane region" description="Helical" evidence="1">
    <location>
        <begin position="43"/>
        <end position="60"/>
    </location>
</feature>
<evidence type="ECO:0000256" key="1">
    <source>
        <dbReference type="SAM" id="Phobius"/>
    </source>
</evidence>
<dbReference type="OrthoDB" id="5689045at2"/>
<name>A0A2M8RUH1_9PAST</name>
<dbReference type="AlphaFoldDB" id="A0A2M8RUH1"/>
<keyword evidence="1" id="KW-0472">Membrane</keyword>
<sequence length="126" mass="14020">MKLKDLIKAPPADGYIKNSSILVTALFIVGGILYYPTDGYGTVIALVAALIVLFGQKLLISQINKDFADMYFAKQQYEATNNQDYLKFIVARAEQILADNKVLSNKGKTELIALIDYAKKELKIND</sequence>
<accession>A0A2M8RUH1</accession>
<protein>
    <submittedName>
        <fullName evidence="2">Uncharacterized protein</fullName>
    </submittedName>
</protein>
<gene>
    <name evidence="2" type="ORF">CVP04_09420</name>
</gene>
<dbReference type="Proteomes" id="UP000230282">
    <property type="component" value="Unassembled WGS sequence"/>
</dbReference>
<evidence type="ECO:0000313" key="2">
    <source>
        <dbReference type="EMBL" id="PJG82543.1"/>
    </source>
</evidence>
<keyword evidence="1" id="KW-1133">Transmembrane helix</keyword>